<dbReference type="PATRIC" id="fig|28229.4.peg.3173"/>
<dbReference type="RefSeq" id="WP_033094816.1">
    <property type="nucleotide sequence ID" value="NZ_JQED01000042.1"/>
</dbReference>
<evidence type="ECO:0000313" key="5">
    <source>
        <dbReference type="Proteomes" id="UP000029843"/>
    </source>
</evidence>
<gene>
    <name evidence="4" type="ORF">ND2E_0232</name>
</gene>
<keyword evidence="1" id="KW-1133">Transmembrane helix</keyword>
<evidence type="ECO:0000256" key="1">
    <source>
        <dbReference type="SAM" id="Phobius"/>
    </source>
</evidence>
<dbReference type="AlphaFoldDB" id="A0A099KDV1"/>
<feature type="domain" description="Ice-binding protein C-terminal" evidence="3">
    <location>
        <begin position="162"/>
        <end position="183"/>
    </location>
</feature>
<dbReference type="EMBL" id="JQED01000042">
    <property type="protein sequence ID" value="KGJ88939.1"/>
    <property type="molecule type" value="Genomic_DNA"/>
</dbReference>
<evidence type="ECO:0000313" key="4">
    <source>
        <dbReference type="EMBL" id="KGJ88939.1"/>
    </source>
</evidence>
<dbReference type="NCBIfam" id="TIGR02595">
    <property type="entry name" value="PEP_CTERM"/>
    <property type="match status" value="1"/>
</dbReference>
<dbReference type="InterPro" id="IPR013424">
    <property type="entry name" value="Ice-binding_C"/>
</dbReference>
<sequence length="188" mass="19805" precursor="true">MNIFIRTLAVFVLTAWVGAANATLITFDFPATGERDLTSKSFSSGGATLLVDNPRGNTTFGDNTFAMILGGLFIDGGLAPTLDFTFSEDVRLVSYILGNNDAGETFDLTQGGLQSLGQSLNTVGSFAFSNTGNTFLANQAIVLTHSNHNGEGFSFSSITVETIPVPATLVLFGLGLVGLGWSRSKKSY</sequence>
<dbReference type="Pfam" id="PF07589">
    <property type="entry name" value="PEP-CTERM"/>
    <property type="match status" value="1"/>
</dbReference>
<keyword evidence="2" id="KW-0732">Signal</keyword>
<proteinExistence type="predicted"/>
<dbReference type="Proteomes" id="UP000029843">
    <property type="component" value="Unassembled WGS sequence"/>
</dbReference>
<reference evidence="4 5" key="1">
    <citation type="submission" date="2014-08" db="EMBL/GenBank/DDBJ databases">
        <title>Genomic and Phenotypic Diversity of Colwellia psychrerythraea strains from Disparate Marine Basins.</title>
        <authorList>
            <person name="Techtmann S.M."/>
            <person name="Stelling S.C."/>
            <person name="Utturkar S.M."/>
            <person name="Alshibli N."/>
            <person name="Harris A."/>
            <person name="Brown S.D."/>
            <person name="Hazen T.C."/>
        </authorList>
    </citation>
    <scope>NUCLEOTIDE SEQUENCE [LARGE SCALE GENOMIC DNA]</scope>
    <source>
        <strain evidence="4 5">ND2E</strain>
    </source>
</reference>
<keyword evidence="1" id="KW-0472">Membrane</keyword>
<name>A0A099KDV1_COLPS</name>
<protein>
    <submittedName>
        <fullName evidence="4">PEP motif putative anchor domain protein</fullName>
    </submittedName>
</protein>
<feature type="chain" id="PRO_5001957105" evidence="2">
    <location>
        <begin position="23"/>
        <end position="188"/>
    </location>
</feature>
<dbReference type="OrthoDB" id="10007983at2"/>
<evidence type="ECO:0000259" key="3">
    <source>
        <dbReference type="Pfam" id="PF07589"/>
    </source>
</evidence>
<organism evidence="4 5">
    <name type="scientific">Colwellia psychrerythraea</name>
    <name type="common">Vibrio psychroerythus</name>
    <dbReference type="NCBI Taxonomy" id="28229"/>
    <lineage>
        <taxon>Bacteria</taxon>
        <taxon>Pseudomonadati</taxon>
        <taxon>Pseudomonadota</taxon>
        <taxon>Gammaproteobacteria</taxon>
        <taxon>Alteromonadales</taxon>
        <taxon>Colwelliaceae</taxon>
        <taxon>Colwellia</taxon>
    </lineage>
</organism>
<keyword evidence="1" id="KW-0812">Transmembrane</keyword>
<accession>A0A099KDV1</accession>
<evidence type="ECO:0000256" key="2">
    <source>
        <dbReference type="SAM" id="SignalP"/>
    </source>
</evidence>
<comment type="caution">
    <text evidence="4">The sequence shown here is derived from an EMBL/GenBank/DDBJ whole genome shotgun (WGS) entry which is preliminary data.</text>
</comment>
<feature type="signal peptide" evidence="2">
    <location>
        <begin position="1"/>
        <end position="22"/>
    </location>
</feature>
<feature type="transmembrane region" description="Helical" evidence="1">
    <location>
        <begin position="163"/>
        <end position="182"/>
    </location>
</feature>